<evidence type="ECO:0000313" key="13">
    <source>
        <dbReference type="Proteomes" id="UP001212411"/>
    </source>
</evidence>
<gene>
    <name evidence="12" type="primary">gle1</name>
    <name evidence="12" type="ORF">SOMG_02178</name>
</gene>
<dbReference type="PANTHER" id="PTHR12960:SF0">
    <property type="entry name" value="MRNA EXPORT FACTOR GLE1"/>
    <property type="match status" value="1"/>
</dbReference>
<evidence type="ECO:0000256" key="6">
    <source>
        <dbReference type="ARBA" id="ARBA00023010"/>
    </source>
</evidence>
<proteinExistence type="inferred from homology"/>
<keyword evidence="8" id="KW-0539">Nucleus</keyword>
<dbReference type="Proteomes" id="UP001212411">
    <property type="component" value="Chromosome 1"/>
</dbReference>
<dbReference type="GO" id="GO:0031369">
    <property type="term" value="F:translation initiation factor binding"/>
    <property type="evidence" value="ECO:0007669"/>
    <property type="project" value="TreeGrafter"/>
</dbReference>
<dbReference type="Gene3D" id="1.25.40.510">
    <property type="entry name" value="GLE1-like"/>
    <property type="match status" value="1"/>
</dbReference>
<dbReference type="InterPro" id="IPR012476">
    <property type="entry name" value="GLE1"/>
</dbReference>
<keyword evidence="7" id="KW-0906">Nuclear pore complex</keyword>
<evidence type="ECO:0000256" key="7">
    <source>
        <dbReference type="ARBA" id="ARBA00023132"/>
    </source>
</evidence>
<keyword evidence="5" id="KW-0653">Protein transport</keyword>
<feature type="region of interest" description="Disordered" evidence="11">
    <location>
        <begin position="126"/>
        <end position="186"/>
    </location>
</feature>
<evidence type="ECO:0000256" key="1">
    <source>
        <dbReference type="ARBA" id="ARBA00004567"/>
    </source>
</evidence>
<dbReference type="KEGG" id="som:SOMG_02178"/>
<evidence type="ECO:0000256" key="4">
    <source>
        <dbReference type="ARBA" id="ARBA00022816"/>
    </source>
</evidence>
<keyword evidence="6" id="KW-0811">Translocation</keyword>
<evidence type="ECO:0000256" key="9">
    <source>
        <dbReference type="ARBA" id="ARBA00026227"/>
    </source>
</evidence>
<reference evidence="12 13" key="1">
    <citation type="journal article" date="2023" name="G3 (Bethesda)">
        <title>A high-quality reference genome for the fission yeast Schizosaccharomyces osmophilus.</title>
        <authorList>
            <person name="Jia G.S."/>
            <person name="Zhang W.C."/>
            <person name="Liang Y."/>
            <person name="Liu X.H."/>
            <person name="Rhind N."/>
            <person name="Pidoux A."/>
            <person name="Brysch-Herzberg M."/>
            <person name="Du L.L."/>
        </authorList>
    </citation>
    <scope>NUCLEOTIDE SEQUENCE [LARGE SCALE GENOMIC DNA]</scope>
    <source>
        <strain evidence="12 13">CBS 15793</strain>
    </source>
</reference>
<dbReference type="GO" id="GO:0005543">
    <property type="term" value="F:phospholipid binding"/>
    <property type="evidence" value="ECO:0007669"/>
    <property type="project" value="TreeGrafter"/>
</dbReference>
<dbReference type="GO" id="GO:0015031">
    <property type="term" value="P:protein transport"/>
    <property type="evidence" value="ECO:0007669"/>
    <property type="project" value="UniProtKB-KW"/>
</dbReference>
<dbReference type="Pfam" id="PF07817">
    <property type="entry name" value="GLE1"/>
    <property type="match status" value="1"/>
</dbReference>
<dbReference type="GO" id="GO:0016973">
    <property type="term" value="P:poly(A)+ mRNA export from nucleus"/>
    <property type="evidence" value="ECO:0007669"/>
    <property type="project" value="InterPro"/>
</dbReference>
<accession>A0AAF0ATT2</accession>
<keyword evidence="13" id="KW-1185">Reference proteome</keyword>
<dbReference type="GO" id="GO:0005737">
    <property type="term" value="C:cytoplasm"/>
    <property type="evidence" value="ECO:0007669"/>
    <property type="project" value="TreeGrafter"/>
</dbReference>
<organism evidence="12 13">
    <name type="scientific">Schizosaccharomyces osmophilus</name>
    <dbReference type="NCBI Taxonomy" id="2545709"/>
    <lineage>
        <taxon>Eukaryota</taxon>
        <taxon>Fungi</taxon>
        <taxon>Dikarya</taxon>
        <taxon>Ascomycota</taxon>
        <taxon>Taphrinomycotina</taxon>
        <taxon>Schizosaccharomycetes</taxon>
        <taxon>Schizosaccharomycetales</taxon>
        <taxon>Schizosaccharomycetaceae</taxon>
        <taxon>Schizosaccharomyces</taxon>
    </lineage>
</organism>
<evidence type="ECO:0000256" key="10">
    <source>
        <dbReference type="ARBA" id="ARBA00029983"/>
    </source>
</evidence>
<sequence>METRDGYFIHNTSLSNEFMNSLPNTGLDAEDIWDLYDDETRRIFAAWNHRALKKKPPVPIYCAENAKPITPPTFASKDWARKRNQKENDIIQATIQEVERVQEEQARIKREKRERELRLKIQREEAERKKREEHERQEKEKKEKEIREAKEREAREREEQKKKDEVKKTQDQASQQEKELKERFGDDPQKDASYYWDIIENIKSDVAKPVSENKDLKNFCFSQRRKITPRLGQITKSNSQIQKITSLVQGTFQEAQTKGPLVYRWVLNFFCKAVVKQAEAEVSVNLSSAFPLAKLCLLLCSQNPDLLDLLIARLQKKCPWVIPTIYNLHTEVGRKKLGYRKLADGRYEQQAPYIERQCGIFAVYAAFVSLDDSLGPRSWKLFSRLLNLTSPREFLDKDLDLGQTLCSIVTTYLDIAGRALLRIYGNQGRKLLAASFSMPYVGVEGGGSPYGRLRIVGEDWLNGKGGLDFSFEP</sequence>
<evidence type="ECO:0000256" key="8">
    <source>
        <dbReference type="ARBA" id="ARBA00023242"/>
    </source>
</evidence>
<keyword evidence="4" id="KW-0509">mRNA transport</keyword>
<comment type="similarity">
    <text evidence="2">Belongs to the GLE1 family.</text>
</comment>
<evidence type="ECO:0000256" key="3">
    <source>
        <dbReference type="ARBA" id="ARBA00022448"/>
    </source>
</evidence>
<dbReference type="AlphaFoldDB" id="A0AAF0ATT2"/>
<evidence type="ECO:0000256" key="2">
    <source>
        <dbReference type="ARBA" id="ARBA00011056"/>
    </source>
</evidence>
<dbReference type="GO" id="GO:0000822">
    <property type="term" value="F:inositol hexakisphosphate binding"/>
    <property type="evidence" value="ECO:0007669"/>
    <property type="project" value="TreeGrafter"/>
</dbReference>
<dbReference type="EMBL" id="CP115611">
    <property type="protein sequence ID" value="WBW71806.1"/>
    <property type="molecule type" value="Genomic_DNA"/>
</dbReference>
<evidence type="ECO:0000256" key="5">
    <source>
        <dbReference type="ARBA" id="ARBA00022927"/>
    </source>
</evidence>
<evidence type="ECO:0000313" key="12">
    <source>
        <dbReference type="EMBL" id="WBW71806.1"/>
    </source>
</evidence>
<dbReference type="GO" id="GO:0044614">
    <property type="term" value="C:nuclear pore cytoplasmic filaments"/>
    <property type="evidence" value="ECO:0007669"/>
    <property type="project" value="TreeGrafter"/>
</dbReference>
<dbReference type="GeneID" id="80875659"/>
<keyword evidence="3" id="KW-0813">Transport</keyword>
<name>A0AAF0ATT2_9SCHI</name>
<protein>
    <recommendedName>
        <fullName evidence="9">mRNA export factor GLE1</fullName>
    </recommendedName>
    <alternativeName>
        <fullName evidence="10">Nucleoporin GLE1</fullName>
    </alternativeName>
</protein>
<comment type="subcellular location">
    <subcellularLocation>
        <location evidence="1">Nucleus</location>
        <location evidence="1">Nuclear pore complex</location>
    </subcellularLocation>
</comment>
<evidence type="ECO:0000256" key="11">
    <source>
        <dbReference type="SAM" id="MobiDB-lite"/>
    </source>
</evidence>
<dbReference type="InterPro" id="IPR038506">
    <property type="entry name" value="GLE1-like_sf"/>
</dbReference>
<dbReference type="RefSeq" id="XP_056036049.1">
    <property type="nucleotide sequence ID" value="XM_056180970.1"/>
</dbReference>
<dbReference type="PANTHER" id="PTHR12960">
    <property type="entry name" value="GLE-1-RELATED"/>
    <property type="match status" value="1"/>
</dbReference>